<dbReference type="RefSeq" id="WP_069365945.1">
    <property type="nucleotide sequence ID" value="NZ_CP012502.1"/>
</dbReference>
<evidence type="ECO:0000256" key="2">
    <source>
        <dbReference type="ARBA" id="ARBA00009760"/>
    </source>
</evidence>
<feature type="binding site" evidence="6">
    <location>
        <position position="273"/>
    </location>
    <ligand>
        <name>urate</name>
        <dbReference type="ChEBI" id="CHEBI:17775"/>
    </ligand>
</feature>
<dbReference type="PANTHER" id="PTHR42874">
    <property type="entry name" value="URICASE"/>
    <property type="match status" value="1"/>
</dbReference>
<evidence type="ECO:0000313" key="9">
    <source>
        <dbReference type="Proteomes" id="UP000094463"/>
    </source>
</evidence>
<keyword evidence="9" id="KW-1185">Reference proteome</keyword>
<evidence type="ECO:0000313" key="8">
    <source>
        <dbReference type="EMBL" id="AOM84027.1"/>
    </source>
</evidence>
<comment type="pathway">
    <text evidence="1 5">Purine metabolism; urate degradation; (S)-allantoin from urate: step 1/3.</text>
</comment>
<evidence type="ECO:0000256" key="1">
    <source>
        <dbReference type="ARBA" id="ARBA00004831"/>
    </source>
</evidence>
<dbReference type="InterPro" id="IPR002042">
    <property type="entry name" value="Uricase"/>
</dbReference>
<gene>
    <name evidence="8" type="primary">uao</name>
    <name evidence="8" type="ORF">BBEV_2689</name>
</gene>
<feature type="binding site" evidence="6">
    <location>
        <position position="181"/>
    </location>
    <ligand>
        <name>5-hydroxyisourate</name>
        <dbReference type="ChEBI" id="CHEBI:18072"/>
    </ligand>
</feature>
<comment type="catalytic activity">
    <reaction evidence="5 7">
        <text>urate + O2 + H2O = 5-hydroxyisourate + H2O2</text>
        <dbReference type="Rhea" id="RHEA:21368"/>
        <dbReference type="ChEBI" id="CHEBI:15377"/>
        <dbReference type="ChEBI" id="CHEBI:15379"/>
        <dbReference type="ChEBI" id="CHEBI:16240"/>
        <dbReference type="ChEBI" id="CHEBI:17775"/>
        <dbReference type="ChEBI" id="CHEBI:18072"/>
        <dbReference type="EC" id="1.7.3.3"/>
    </reaction>
</comment>
<feature type="binding site" evidence="6">
    <location>
        <position position="71"/>
    </location>
    <ligand>
        <name>urate</name>
        <dbReference type="ChEBI" id="CHEBI:17775"/>
    </ligand>
</feature>
<feature type="binding site" evidence="6">
    <location>
        <position position="70"/>
    </location>
    <ligand>
        <name>5-hydroxyisourate</name>
        <dbReference type="ChEBI" id="CHEBI:18072"/>
    </ligand>
</feature>
<dbReference type="GO" id="GO:0004846">
    <property type="term" value="F:urate oxidase activity"/>
    <property type="evidence" value="ECO:0007669"/>
    <property type="project" value="UniProtKB-EC"/>
</dbReference>
<proteinExistence type="inferred from homology"/>
<feature type="binding site" evidence="6">
    <location>
        <position position="273"/>
    </location>
    <ligand>
        <name>O2</name>
        <dbReference type="ChEBI" id="CHEBI:15379"/>
    </ligand>
</feature>
<comment type="function">
    <text evidence="5 7">Catalyzes the oxidation of uric acid to 5-hydroxyisourate, which is further processed to form (S)-allantoin.</text>
</comment>
<dbReference type="PANTHER" id="PTHR42874:SF1">
    <property type="entry name" value="URICASE"/>
    <property type="match status" value="1"/>
</dbReference>
<dbReference type="Gene3D" id="3.10.270.10">
    <property type="entry name" value="Urate Oxidase"/>
    <property type="match status" value="1"/>
</dbReference>
<protein>
    <recommendedName>
        <fullName evidence="5 7">Uricase</fullName>
        <ecNumber evidence="5 7">1.7.3.3</ecNumber>
    </recommendedName>
    <alternativeName>
        <fullName evidence="5">Urate oxidase</fullName>
    </alternativeName>
</protein>
<evidence type="ECO:0000256" key="3">
    <source>
        <dbReference type="ARBA" id="ARBA00022631"/>
    </source>
</evidence>
<dbReference type="SMR" id="A0A1D7QYF0"/>
<feature type="binding site" evidence="6">
    <location>
        <position position="247"/>
    </location>
    <ligand>
        <name>5-hydroxyisourate</name>
        <dbReference type="ChEBI" id="CHEBI:18072"/>
    </ligand>
</feature>
<evidence type="ECO:0000256" key="7">
    <source>
        <dbReference type="RuleBase" id="RU004455"/>
    </source>
</evidence>
<dbReference type="EMBL" id="CP012502">
    <property type="protein sequence ID" value="AOM84027.1"/>
    <property type="molecule type" value="Genomic_DNA"/>
</dbReference>
<accession>A0A1D7QYF0</accession>
<dbReference type="PRINTS" id="PR00093">
    <property type="entry name" value="URICASE"/>
</dbReference>
<comment type="similarity">
    <text evidence="2 5 7">Belongs to the uricase family.</text>
</comment>
<name>A0A1D7QYF0_9BACI</name>
<dbReference type="NCBIfam" id="TIGR03383">
    <property type="entry name" value="urate_oxi"/>
    <property type="match status" value="1"/>
</dbReference>
<feature type="binding site" evidence="6">
    <location>
        <position position="70"/>
    </location>
    <ligand>
        <name>O2</name>
        <dbReference type="ChEBI" id="CHEBI:15379"/>
    </ligand>
</feature>
<evidence type="ECO:0000256" key="4">
    <source>
        <dbReference type="ARBA" id="ARBA00023002"/>
    </source>
</evidence>
<dbReference type="STRING" id="632773.BBEV_2689"/>
<feature type="binding site" evidence="6">
    <location>
        <position position="181"/>
    </location>
    <ligand>
        <name>urate</name>
        <dbReference type="ChEBI" id="CHEBI:17775"/>
    </ligand>
</feature>
<dbReference type="KEGG" id="bbev:BBEV_2689"/>
<feature type="binding site" evidence="6">
    <location>
        <position position="70"/>
    </location>
    <ligand>
        <name>urate</name>
        <dbReference type="ChEBI" id="CHEBI:17775"/>
    </ligand>
</feature>
<dbReference type="PATRIC" id="fig|632773.3.peg.2827"/>
<evidence type="ECO:0000256" key="6">
    <source>
        <dbReference type="PIRSR" id="PIRSR000241-2"/>
    </source>
</evidence>
<dbReference type="GO" id="GO:0019628">
    <property type="term" value="P:urate catabolic process"/>
    <property type="evidence" value="ECO:0007669"/>
    <property type="project" value="UniProtKB-UniPathway"/>
</dbReference>
<evidence type="ECO:0000256" key="5">
    <source>
        <dbReference type="PIRNR" id="PIRNR000241"/>
    </source>
</evidence>
<dbReference type="SUPFAM" id="SSF55620">
    <property type="entry name" value="Tetrahydrobiopterin biosynthesis enzymes-like"/>
    <property type="match status" value="2"/>
</dbReference>
<feature type="binding site" evidence="6">
    <location>
        <position position="198"/>
    </location>
    <ligand>
        <name>5-hydroxyisourate</name>
        <dbReference type="ChEBI" id="CHEBI:18072"/>
    </ligand>
</feature>
<dbReference type="OrthoDB" id="9809009at2"/>
<dbReference type="PIRSF" id="PIRSF000241">
    <property type="entry name" value="Urate_oxidase"/>
    <property type="match status" value="1"/>
</dbReference>
<dbReference type="AlphaFoldDB" id="A0A1D7QYF0"/>
<feature type="binding site" evidence="6">
    <location>
        <position position="71"/>
    </location>
    <ligand>
        <name>5-hydroxyisourate</name>
        <dbReference type="ChEBI" id="CHEBI:18072"/>
    </ligand>
</feature>
<dbReference type="Proteomes" id="UP000094463">
    <property type="component" value="Chromosome"/>
</dbReference>
<feature type="binding site" evidence="6">
    <location>
        <position position="247"/>
    </location>
    <ligand>
        <name>urate</name>
        <dbReference type="ChEBI" id="CHEBI:17775"/>
    </ligand>
</feature>
<sequence>MTERTMLYGKGDVFVYRTYATPLTGIAMIPESDFKGRSNTILGMDIQVSLAGEAFFTSFTEGDNSKVVATDSMKNFILHHAGEYTGSTMEGFLAYVSAQFLKKYDHISSVDMSGKQFPFEAAMVGSDAGVQESETVFREGVLEKPGVTLSTGRSESGEAKLNALECSVHDLHLIKVKGSSFAGFIRDEYTKLPETKDRPLFIYLNISWTYKNMDDAFGDQPELYVAAEQVKHIAQTLFHQEASPSIQKLIYDIGIRVMQRFPQLETVSFESNNRTWETIRDEIPASKEGKVFTDPRPPYGFQKFTVLQEDVRREEGRS</sequence>
<dbReference type="Pfam" id="PF01014">
    <property type="entry name" value="Uricase"/>
    <property type="match status" value="2"/>
</dbReference>
<organism evidence="8 9">
    <name type="scientific">Salisediminibacterium beveridgei</name>
    <dbReference type="NCBI Taxonomy" id="632773"/>
    <lineage>
        <taxon>Bacteria</taxon>
        <taxon>Bacillati</taxon>
        <taxon>Bacillota</taxon>
        <taxon>Bacilli</taxon>
        <taxon>Bacillales</taxon>
        <taxon>Bacillaceae</taxon>
        <taxon>Salisediminibacterium</taxon>
    </lineage>
</organism>
<keyword evidence="4 5" id="KW-0560">Oxidoreductase</keyword>
<dbReference type="GO" id="GO:0006145">
    <property type="term" value="P:purine nucleobase catabolic process"/>
    <property type="evidence" value="ECO:0007669"/>
    <property type="project" value="TreeGrafter"/>
</dbReference>
<dbReference type="EC" id="1.7.3.3" evidence="5 7"/>
<reference evidence="8 9" key="1">
    <citation type="submission" date="2015-08" db="EMBL/GenBank/DDBJ databases">
        <title>The complete genome sequence of Bacillus beveridgei MLTeJB.</title>
        <authorList>
            <person name="Hanson T.E."/>
            <person name="Mesa C."/>
            <person name="Basesman S.M."/>
            <person name="Oremland R.S."/>
        </authorList>
    </citation>
    <scope>NUCLEOTIDE SEQUENCE [LARGE SCALE GENOMIC DNA]</scope>
    <source>
        <strain evidence="8 9">MLTeJB</strain>
    </source>
</reference>
<keyword evidence="3 5" id="KW-0659">Purine metabolism</keyword>
<dbReference type="UniPathway" id="UPA00394">
    <property type="reaction ID" value="UER00650"/>
</dbReference>
<feature type="binding site" evidence="6">
    <location>
        <position position="198"/>
    </location>
    <ligand>
        <name>urate</name>
        <dbReference type="ChEBI" id="CHEBI:17775"/>
    </ligand>
</feature>
<feature type="binding site" evidence="6">
    <location>
        <position position="273"/>
    </location>
    <ligand>
        <name>5-hydroxyisourate</name>
        <dbReference type="ChEBI" id="CHEBI:18072"/>
    </ligand>
</feature>